<dbReference type="Pfam" id="PF02798">
    <property type="entry name" value="GST_N"/>
    <property type="match status" value="1"/>
</dbReference>
<dbReference type="InterPro" id="IPR010987">
    <property type="entry name" value="Glutathione-S-Trfase_C-like"/>
</dbReference>
<dbReference type="PROSITE" id="PS50405">
    <property type="entry name" value="GST_CTER"/>
    <property type="match status" value="1"/>
</dbReference>
<dbReference type="CDD" id="cd03180">
    <property type="entry name" value="GST_C_2"/>
    <property type="match status" value="1"/>
</dbReference>
<dbReference type="CDD" id="cd03047">
    <property type="entry name" value="GST_N_2"/>
    <property type="match status" value="1"/>
</dbReference>
<evidence type="ECO:0000256" key="1">
    <source>
        <dbReference type="ARBA" id="ARBA00007409"/>
    </source>
</evidence>
<dbReference type="SFLD" id="SFLDG01150">
    <property type="entry name" value="Main.1:_Beta-like"/>
    <property type="match status" value="1"/>
</dbReference>
<evidence type="ECO:0000313" key="5">
    <source>
        <dbReference type="EMBL" id="AGL86409.1"/>
    </source>
</evidence>
<keyword evidence="2 5" id="KW-0808">Transferase</keyword>
<dbReference type="SUPFAM" id="SSF47616">
    <property type="entry name" value="GST C-terminal domain-like"/>
    <property type="match status" value="1"/>
</dbReference>
<dbReference type="eggNOG" id="COG0625">
    <property type="taxonomic scope" value="Bacteria"/>
</dbReference>
<dbReference type="SFLD" id="SFLDS00019">
    <property type="entry name" value="Glutathione_Transferase_(cytos"/>
    <property type="match status" value="1"/>
</dbReference>
<dbReference type="SFLD" id="SFLDG00358">
    <property type="entry name" value="Main_(cytGST)"/>
    <property type="match status" value="1"/>
</dbReference>
<dbReference type="GeneID" id="57477661"/>
<dbReference type="EMBL" id="CP003190">
    <property type="protein sequence ID" value="AGL86409.1"/>
    <property type="molecule type" value="Genomic_DNA"/>
</dbReference>
<dbReference type="AlphaFoldDB" id="A0A2C9ES35"/>
<dbReference type="SUPFAM" id="SSF52833">
    <property type="entry name" value="Thioredoxin-like"/>
    <property type="match status" value="1"/>
</dbReference>
<dbReference type="PANTHER" id="PTHR44051:SF19">
    <property type="entry name" value="DISULFIDE-BOND OXIDOREDUCTASE YFCG"/>
    <property type="match status" value="1"/>
</dbReference>
<name>A0A2C9ES35_PSEPH</name>
<protein>
    <submittedName>
        <fullName evidence="5">Glutathione S-transferase</fullName>
        <ecNumber evidence="5">2.5.1.18</ecNumber>
    </submittedName>
</protein>
<gene>
    <name evidence="5" type="ORF">PFLCHA0_c46580</name>
</gene>
<dbReference type="Pfam" id="PF13410">
    <property type="entry name" value="GST_C_2"/>
    <property type="match status" value="1"/>
</dbReference>
<feature type="domain" description="GST N-terminal" evidence="3">
    <location>
        <begin position="3"/>
        <end position="84"/>
    </location>
</feature>
<dbReference type="Gene3D" id="3.40.30.10">
    <property type="entry name" value="Glutaredoxin"/>
    <property type="match status" value="1"/>
</dbReference>
<dbReference type="Gene3D" id="1.20.1050.10">
    <property type="match status" value="1"/>
</dbReference>
<dbReference type="InterPro" id="IPR036282">
    <property type="entry name" value="Glutathione-S-Trfase_C_sf"/>
</dbReference>
<comment type="similarity">
    <text evidence="1">Belongs to the GST superfamily.</text>
</comment>
<dbReference type="InterPro" id="IPR036249">
    <property type="entry name" value="Thioredoxin-like_sf"/>
</dbReference>
<evidence type="ECO:0000256" key="2">
    <source>
        <dbReference type="ARBA" id="ARBA00022679"/>
    </source>
</evidence>
<feature type="domain" description="GST C-terminal" evidence="4">
    <location>
        <begin position="89"/>
        <end position="210"/>
    </location>
</feature>
<dbReference type="PROSITE" id="PS50404">
    <property type="entry name" value="GST_NTER"/>
    <property type="match status" value="1"/>
</dbReference>
<dbReference type="PANTHER" id="PTHR44051">
    <property type="entry name" value="GLUTATHIONE S-TRANSFERASE-RELATED"/>
    <property type="match status" value="1"/>
</dbReference>
<dbReference type="RefSeq" id="WP_011062840.1">
    <property type="nucleotide sequence ID" value="NC_021237.1"/>
</dbReference>
<dbReference type="FunFam" id="3.40.30.10:FF:000039">
    <property type="entry name" value="Glutathione S-transferase domain"/>
    <property type="match status" value="1"/>
</dbReference>
<proteinExistence type="inferred from homology"/>
<evidence type="ECO:0000259" key="3">
    <source>
        <dbReference type="PROSITE" id="PS50404"/>
    </source>
</evidence>
<evidence type="ECO:0000259" key="4">
    <source>
        <dbReference type="PROSITE" id="PS50405"/>
    </source>
</evidence>
<evidence type="ECO:0000313" key="6">
    <source>
        <dbReference type="Proteomes" id="UP000013940"/>
    </source>
</evidence>
<sequence>MGTRCRILGKASSINVRKVLWTCEELGLSYQQEDWGSGFQSTHTPEFLALNPNAQVPVLIDDAGVLWESNSICRYLANLHPGSGLLPTAPRARALVEQWMDWQATELNPSWSYAFMGLVRQHADYQDSQRIGASLLAWNAKMQILERQLERSGAYVLGEDFSLADIVLGLSVNRWKMTPMEHPAYPAVAAYYERLSLHPGFMLHGRNGIA</sequence>
<organism evidence="5 6">
    <name type="scientific">Pseudomonas protegens (strain DSM 19095 / LMG 27888 / CFBP 6595 / CHA0)</name>
    <dbReference type="NCBI Taxonomy" id="1124983"/>
    <lineage>
        <taxon>Bacteria</taxon>
        <taxon>Pseudomonadati</taxon>
        <taxon>Pseudomonadota</taxon>
        <taxon>Gammaproteobacteria</taxon>
        <taxon>Pseudomonadales</taxon>
        <taxon>Pseudomonadaceae</taxon>
        <taxon>Pseudomonas</taxon>
    </lineage>
</organism>
<dbReference type="Proteomes" id="UP000013940">
    <property type="component" value="Chromosome"/>
</dbReference>
<reference evidence="6" key="1">
    <citation type="journal article" date="2014" name="Genome Announc.">
        <title>Full-genome sequence of the plant growth-promoting bacterium Pseudomonas protegens CHA0.</title>
        <authorList>
            <person name="Jousset A."/>
            <person name="Schuldes J."/>
            <person name="Keel C."/>
            <person name="Maurhofer M."/>
            <person name="Daniel R."/>
            <person name="Scheu S."/>
            <person name="Thuermer A."/>
        </authorList>
    </citation>
    <scope>NUCLEOTIDE SEQUENCE [LARGE SCALE GENOMIC DNA]</scope>
    <source>
        <strain evidence="6">DSM 19095 / LMG 27888 / CFBP 6595 / CHA0</strain>
    </source>
</reference>
<accession>A0A2C9ES35</accession>
<dbReference type="EC" id="2.5.1.18" evidence="5"/>
<dbReference type="GO" id="GO:0004364">
    <property type="term" value="F:glutathione transferase activity"/>
    <property type="evidence" value="ECO:0007669"/>
    <property type="project" value="UniProtKB-EC"/>
</dbReference>
<dbReference type="KEGG" id="pprc:PFLCHA0_c46580"/>
<dbReference type="InterPro" id="IPR004045">
    <property type="entry name" value="Glutathione_S-Trfase_N"/>
</dbReference>
<dbReference type="HOGENOM" id="CLU_011226_6_2_6"/>
<dbReference type="InterPro" id="IPR040079">
    <property type="entry name" value="Glutathione_S-Trfase"/>
</dbReference>